<feature type="region of interest" description="Disordered" evidence="1">
    <location>
        <begin position="272"/>
        <end position="311"/>
    </location>
</feature>
<feature type="compositionally biased region" description="Polar residues" evidence="1">
    <location>
        <begin position="293"/>
        <end position="304"/>
    </location>
</feature>
<evidence type="ECO:0000313" key="3">
    <source>
        <dbReference type="Proteomes" id="UP001583177"/>
    </source>
</evidence>
<dbReference type="EMBL" id="JAWRVE010000175">
    <property type="protein sequence ID" value="KAL1851326.1"/>
    <property type="molecule type" value="Genomic_DNA"/>
</dbReference>
<organism evidence="2 3">
    <name type="scientific">Diaporthe australafricana</name>
    <dbReference type="NCBI Taxonomy" id="127596"/>
    <lineage>
        <taxon>Eukaryota</taxon>
        <taxon>Fungi</taxon>
        <taxon>Dikarya</taxon>
        <taxon>Ascomycota</taxon>
        <taxon>Pezizomycotina</taxon>
        <taxon>Sordariomycetes</taxon>
        <taxon>Sordariomycetidae</taxon>
        <taxon>Diaporthales</taxon>
        <taxon>Diaporthaceae</taxon>
        <taxon>Diaporthe</taxon>
    </lineage>
</organism>
<evidence type="ECO:0000313" key="2">
    <source>
        <dbReference type="EMBL" id="KAL1851326.1"/>
    </source>
</evidence>
<sequence>MRCPHHRSRYVERSLELEERQREQQREQDRREIEERAQAIVAAGKAYRQNTPSKGKPWIPTAQGVATVRGDLIPDFISFFRDCEITLRERDHSAADRRRHYTDTGEEFIKNIQVLGHFMEAPGGVETSIEKFQQPADMNHIKHPDEAALSNMQGPHSRDLCALILYFGCTGERESGEIDEKCSYILYNEKGWNKREWHNLDGLGEKPFNMVRLSNEPCPNIYEIMLRLGIKLGKDRAKAFHDKFNENVMKWDNRPESFENYIYTGSQESARQVEQVEQVEEVQEAGNAGSPDFGSNVSALTDLSDQFAEDD</sequence>
<keyword evidence="3" id="KW-1185">Reference proteome</keyword>
<protein>
    <submittedName>
        <fullName evidence="2">Uncharacterized protein</fullName>
    </submittedName>
</protein>
<evidence type="ECO:0000256" key="1">
    <source>
        <dbReference type="SAM" id="MobiDB-lite"/>
    </source>
</evidence>
<name>A0ABR3W288_9PEZI</name>
<accession>A0ABR3W288</accession>
<feature type="compositionally biased region" description="Basic and acidic residues" evidence="1">
    <location>
        <begin position="9"/>
        <end position="33"/>
    </location>
</feature>
<dbReference type="Proteomes" id="UP001583177">
    <property type="component" value="Unassembled WGS sequence"/>
</dbReference>
<comment type="caution">
    <text evidence="2">The sequence shown here is derived from an EMBL/GenBank/DDBJ whole genome shotgun (WGS) entry which is preliminary data.</text>
</comment>
<feature type="region of interest" description="Disordered" evidence="1">
    <location>
        <begin position="1"/>
        <end position="33"/>
    </location>
</feature>
<reference evidence="2 3" key="1">
    <citation type="journal article" date="2024" name="IMA Fungus">
        <title>IMA Genome - F19 : A genome assembly and annotation guide to empower mycologists, including annotated draft genome sequences of Ceratocystis pirilliformis, Diaporthe australafricana, Fusarium ophioides, Paecilomyces lecythidis, and Sporothrix stenoceras.</title>
        <authorList>
            <person name="Aylward J."/>
            <person name="Wilson A.M."/>
            <person name="Visagie C.M."/>
            <person name="Spraker J."/>
            <person name="Barnes I."/>
            <person name="Buitendag C."/>
            <person name="Ceriani C."/>
            <person name="Del Mar Angel L."/>
            <person name="du Plessis D."/>
            <person name="Fuchs T."/>
            <person name="Gasser K."/>
            <person name="Kramer D."/>
            <person name="Li W."/>
            <person name="Munsamy K."/>
            <person name="Piso A."/>
            <person name="Price J.L."/>
            <person name="Sonnekus B."/>
            <person name="Thomas C."/>
            <person name="van der Nest A."/>
            <person name="van Dijk A."/>
            <person name="van Heerden A."/>
            <person name="van Vuuren N."/>
            <person name="Yilmaz N."/>
            <person name="Duong T.A."/>
            <person name="van der Merwe N.A."/>
            <person name="Wingfield M.J."/>
            <person name="Wingfield B.D."/>
        </authorList>
    </citation>
    <scope>NUCLEOTIDE SEQUENCE [LARGE SCALE GENOMIC DNA]</scope>
    <source>
        <strain evidence="2 3">CMW 18300</strain>
    </source>
</reference>
<gene>
    <name evidence="2" type="ORF">Daus18300_012631</name>
</gene>
<proteinExistence type="predicted"/>